<gene>
    <name evidence="1" type="ORF">ALMOND_2B011818</name>
</gene>
<name>A0A5E4GD61_PRUDU</name>
<dbReference type="Proteomes" id="UP000327085">
    <property type="component" value="Chromosome 4"/>
</dbReference>
<reference evidence="2" key="1">
    <citation type="journal article" date="2020" name="Plant J.">
        <title>Transposons played a major role in the diversification between the closely related almond and peach genomes: results from the almond genome sequence.</title>
        <authorList>
            <person name="Alioto T."/>
            <person name="Alexiou K.G."/>
            <person name="Bardil A."/>
            <person name="Barteri F."/>
            <person name="Castanera R."/>
            <person name="Cruz F."/>
            <person name="Dhingra A."/>
            <person name="Duval H."/>
            <person name="Fernandez I Marti A."/>
            <person name="Frias L."/>
            <person name="Galan B."/>
            <person name="Garcia J.L."/>
            <person name="Howad W."/>
            <person name="Gomez-Garrido J."/>
            <person name="Gut M."/>
            <person name="Julca I."/>
            <person name="Morata J."/>
            <person name="Puigdomenech P."/>
            <person name="Ribeca P."/>
            <person name="Rubio Cabetas M.J."/>
            <person name="Vlasova A."/>
            <person name="Wirthensohn M."/>
            <person name="Garcia-Mas J."/>
            <person name="Gabaldon T."/>
            <person name="Casacuberta J.M."/>
            <person name="Arus P."/>
        </authorList>
    </citation>
    <scope>NUCLEOTIDE SEQUENCE [LARGE SCALE GENOMIC DNA]</scope>
    <source>
        <strain evidence="2">cv. Texas</strain>
    </source>
</reference>
<evidence type="ECO:0000313" key="1">
    <source>
        <dbReference type="EMBL" id="VVA37570.1"/>
    </source>
</evidence>
<dbReference type="InParanoid" id="A0A5E4GD61"/>
<feature type="non-terminal residue" evidence="1">
    <location>
        <position position="75"/>
    </location>
</feature>
<accession>A0A5E4GD61</accession>
<proteinExistence type="predicted"/>
<sequence>WKLCTPETTYADLRPGTCNDFSKKLSLEDFLAKLVALTACTGSGKIVQLLGKGITEIEKGIKVSSWKQLLVLIHG</sequence>
<organism evidence="1 2">
    <name type="scientific">Prunus dulcis</name>
    <name type="common">Almond</name>
    <name type="synonym">Amygdalus dulcis</name>
    <dbReference type="NCBI Taxonomy" id="3755"/>
    <lineage>
        <taxon>Eukaryota</taxon>
        <taxon>Viridiplantae</taxon>
        <taxon>Streptophyta</taxon>
        <taxon>Embryophyta</taxon>
        <taxon>Tracheophyta</taxon>
        <taxon>Spermatophyta</taxon>
        <taxon>Magnoliopsida</taxon>
        <taxon>eudicotyledons</taxon>
        <taxon>Gunneridae</taxon>
        <taxon>Pentapetalae</taxon>
        <taxon>rosids</taxon>
        <taxon>fabids</taxon>
        <taxon>Rosales</taxon>
        <taxon>Rosaceae</taxon>
        <taxon>Amygdaloideae</taxon>
        <taxon>Amygdaleae</taxon>
        <taxon>Prunus</taxon>
    </lineage>
</organism>
<dbReference type="EMBL" id="CABIKO010000550">
    <property type="protein sequence ID" value="VVA37570.1"/>
    <property type="molecule type" value="Genomic_DNA"/>
</dbReference>
<dbReference type="AlphaFoldDB" id="A0A5E4GD61"/>
<feature type="non-terminal residue" evidence="1">
    <location>
        <position position="1"/>
    </location>
</feature>
<evidence type="ECO:0000313" key="2">
    <source>
        <dbReference type="Proteomes" id="UP000327085"/>
    </source>
</evidence>
<protein>
    <submittedName>
        <fullName evidence="1">Uncharacterized protein</fullName>
    </submittedName>
</protein>